<evidence type="ECO:0000259" key="19">
    <source>
        <dbReference type="PROSITE" id="PS50109"/>
    </source>
</evidence>
<dbReference type="InterPro" id="IPR003594">
    <property type="entry name" value="HATPase_dom"/>
</dbReference>
<dbReference type="PROSITE" id="PS50113">
    <property type="entry name" value="PAC"/>
    <property type="match status" value="1"/>
</dbReference>
<comment type="catalytic activity">
    <reaction evidence="1">
        <text>ATP + protein L-histidine = ADP + protein N-phospho-L-histidine.</text>
        <dbReference type="EC" id="2.7.13.3"/>
    </reaction>
</comment>
<dbReference type="InterPro" id="IPR008207">
    <property type="entry name" value="Sig_transdc_His_kin_Hpt_dom"/>
</dbReference>
<feature type="transmembrane region" description="Helical" evidence="18">
    <location>
        <begin position="267"/>
        <end position="290"/>
    </location>
</feature>
<keyword evidence="12 18" id="KW-1133">Transmembrane helix</keyword>
<keyword evidence="26" id="KW-1185">Reference proteome</keyword>
<dbReference type="SUPFAM" id="SSF55874">
    <property type="entry name" value="ATPase domain of HSP90 chaperone/DNA topoisomerase II/histidine kinase"/>
    <property type="match status" value="1"/>
</dbReference>
<dbReference type="InterPro" id="IPR004358">
    <property type="entry name" value="Sig_transdc_His_kin-like_C"/>
</dbReference>
<dbReference type="CDD" id="cd00082">
    <property type="entry name" value="HisKA"/>
    <property type="match status" value="1"/>
</dbReference>
<evidence type="ECO:0000256" key="9">
    <source>
        <dbReference type="ARBA" id="ARBA00022741"/>
    </source>
</evidence>
<evidence type="ECO:0000256" key="8">
    <source>
        <dbReference type="ARBA" id="ARBA00022692"/>
    </source>
</evidence>
<dbReference type="SUPFAM" id="SSF158472">
    <property type="entry name" value="HAMP domain-like"/>
    <property type="match status" value="1"/>
</dbReference>
<feature type="domain" description="HPt" evidence="24">
    <location>
        <begin position="1015"/>
        <end position="1112"/>
    </location>
</feature>
<comment type="caution">
    <text evidence="25">The sequence shown here is derived from an EMBL/GenBank/DDBJ whole genome shotgun (WGS) entry which is preliminary data.</text>
</comment>
<evidence type="ECO:0000313" key="25">
    <source>
        <dbReference type="EMBL" id="MBB6671148.1"/>
    </source>
</evidence>
<evidence type="ECO:0000256" key="18">
    <source>
        <dbReference type="SAM" id="Phobius"/>
    </source>
</evidence>
<dbReference type="InterPro" id="IPR001610">
    <property type="entry name" value="PAC"/>
</dbReference>
<dbReference type="CDD" id="cd17546">
    <property type="entry name" value="REC_hyHK_CKI1_RcsC-like"/>
    <property type="match status" value="1"/>
</dbReference>
<dbReference type="SUPFAM" id="SSF52172">
    <property type="entry name" value="CheY-like"/>
    <property type="match status" value="2"/>
</dbReference>
<dbReference type="PROSITE" id="PS50110">
    <property type="entry name" value="RESPONSE_REGULATORY"/>
    <property type="match status" value="2"/>
</dbReference>
<dbReference type="Gene3D" id="3.30.565.10">
    <property type="entry name" value="Histidine kinase-like ATPase, C-terminal domain"/>
    <property type="match status" value="1"/>
</dbReference>
<evidence type="ECO:0000256" key="3">
    <source>
        <dbReference type="ARBA" id="ARBA00006402"/>
    </source>
</evidence>
<evidence type="ECO:0000256" key="14">
    <source>
        <dbReference type="ARBA" id="ARBA00023136"/>
    </source>
</evidence>
<keyword evidence="8 18" id="KW-0812">Transmembrane</keyword>
<evidence type="ECO:0000259" key="22">
    <source>
        <dbReference type="PROSITE" id="PS50113"/>
    </source>
</evidence>
<keyword evidence="11" id="KW-0067">ATP-binding</keyword>
<keyword evidence="7" id="KW-0808">Transferase</keyword>
<dbReference type="InterPro" id="IPR011006">
    <property type="entry name" value="CheY-like_superfamily"/>
</dbReference>
<dbReference type="PROSITE" id="PS50112">
    <property type="entry name" value="PAS"/>
    <property type="match status" value="1"/>
</dbReference>
<dbReference type="FunFam" id="3.30.565.10:FF:000010">
    <property type="entry name" value="Sensor histidine kinase RcsC"/>
    <property type="match status" value="1"/>
</dbReference>
<dbReference type="Gene3D" id="1.10.287.130">
    <property type="match status" value="1"/>
</dbReference>
<dbReference type="PROSITE" id="PS50885">
    <property type="entry name" value="HAMP"/>
    <property type="match status" value="1"/>
</dbReference>
<keyword evidence="5" id="KW-1003">Cell membrane</keyword>
<dbReference type="EC" id="2.7.13.3" evidence="4"/>
<dbReference type="Gene3D" id="6.10.340.10">
    <property type="match status" value="1"/>
</dbReference>
<dbReference type="SUPFAM" id="SSF47384">
    <property type="entry name" value="Homodimeric domain of signal transducing histidine kinase"/>
    <property type="match status" value="1"/>
</dbReference>
<dbReference type="SMART" id="SM00304">
    <property type="entry name" value="HAMP"/>
    <property type="match status" value="1"/>
</dbReference>
<feature type="domain" description="Response regulatory" evidence="20">
    <location>
        <begin position="738"/>
        <end position="857"/>
    </location>
</feature>
<dbReference type="Gene3D" id="1.20.120.160">
    <property type="entry name" value="HPT domain"/>
    <property type="match status" value="1"/>
</dbReference>
<dbReference type="SUPFAM" id="SSF47226">
    <property type="entry name" value="Histidine-containing phosphotransfer domain, HPT domain"/>
    <property type="match status" value="1"/>
</dbReference>
<reference evidence="25 26" key="1">
    <citation type="submission" date="2020-08" db="EMBL/GenBank/DDBJ databases">
        <title>Cohnella phylogeny.</title>
        <authorList>
            <person name="Dunlap C."/>
        </authorList>
    </citation>
    <scope>NUCLEOTIDE SEQUENCE [LARGE SCALE GENOMIC DNA]</scope>
    <source>
        <strain evidence="25 26">DSM 28246</strain>
    </source>
</reference>
<feature type="transmembrane region" description="Helical" evidence="18">
    <location>
        <begin position="7"/>
        <end position="29"/>
    </location>
</feature>
<dbReference type="InterPro" id="IPR000700">
    <property type="entry name" value="PAS-assoc_C"/>
</dbReference>
<feature type="domain" description="Response regulatory" evidence="20">
    <location>
        <begin position="881"/>
        <end position="997"/>
    </location>
</feature>
<comment type="similarity">
    <text evidence="3">In the N-terminal section; belongs to the phytochrome family.</text>
</comment>
<accession>A0A7X0RP66</accession>
<dbReference type="PANTHER" id="PTHR45339:SF1">
    <property type="entry name" value="HYBRID SIGNAL TRANSDUCTION HISTIDINE KINASE J"/>
    <property type="match status" value="1"/>
</dbReference>
<dbReference type="GO" id="GO:0005886">
    <property type="term" value="C:plasma membrane"/>
    <property type="evidence" value="ECO:0007669"/>
    <property type="project" value="UniProtKB-SubCell"/>
</dbReference>
<evidence type="ECO:0000256" key="13">
    <source>
        <dbReference type="ARBA" id="ARBA00023012"/>
    </source>
</evidence>
<dbReference type="Pfam" id="PF00512">
    <property type="entry name" value="HisKA"/>
    <property type="match status" value="1"/>
</dbReference>
<evidence type="ECO:0000259" key="23">
    <source>
        <dbReference type="PROSITE" id="PS50885"/>
    </source>
</evidence>
<dbReference type="EMBL" id="JACJVP010000017">
    <property type="protein sequence ID" value="MBB6671148.1"/>
    <property type="molecule type" value="Genomic_DNA"/>
</dbReference>
<dbReference type="PANTHER" id="PTHR45339">
    <property type="entry name" value="HYBRID SIGNAL TRANSDUCTION HISTIDINE KINASE J"/>
    <property type="match status" value="1"/>
</dbReference>
<dbReference type="CDD" id="cd06225">
    <property type="entry name" value="HAMP"/>
    <property type="match status" value="1"/>
</dbReference>
<dbReference type="InterPro" id="IPR005467">
    <property type="entry name" value="His_kinase_dom"/>
</dbReference>
<keyword evidence="13" id="KW-0902">Two-component regulatory system</keyword>
<feature type="domain" description="HAMP" evidence="23">
    <location>
        <begin position="291"/>
        <end position="344"/>
    </location>
</feature>
<evidence type="ECO:0000256" key="17">
    <source>
        <dbReference type="PROSITE-ProRule" id="PRU00169"/>
    </source>
</evidence>
<keyword evidence="6 17" id="KW-0597">Phosphoprotein</keyword>
<dbReference type="PRINTS" id="PR00344">
    <property type="entry name" value="BCTRLSENSOR"/>
</dbReference>
<keyword evidence="14 18" id="KW-0472">Membrane</keyword>
<evidence type="ECO:0000259" key="20">
    <source>
        <dbReference type="PROSITE" id="PS50110"/>
    </source>
</evidence>
<dbReference type="Pfam" id="PF00672">
    <property type="entry name" value="HAMP"/>
    <property type="match status" value="1"/>
</dbReference>
<feature type="domain" description="PAS" evidence="21">
    <location>
        <begin position="342"/>
        <end position="386"/>
    </location>
</feature>
<evidence type="ECO:0000256" key="15">
    <source>
        <dbReference type="ARBA" id="ARBA00074306"/>
    </source>
</evidence>
<dbReference type="SMART" id="SM00388">
    <property type="entry name" value="HisKA"/>
    <property type="match status" value="1"/>
</dbReference>
<keyword evidence="9" id="KW-0547">Nucleotide-binding</keyword>
<dbReference type="GO" id="GO:0000155">
    <property type="term" value="F:phosphorelay sensor kinase activity"/>
    <property type="evidence" value="ECO:0007669"/>
    <property type="project" value="InterPro"/>
</dbReference>
<dbReference type="Pfam" id="PF02518">
    <property type="entry name" value="HATPase_c"/>
    <property type="match status" value="1"/>
</dbReference>
<evidence type="ECO:0000259" key="24">
    <source>
        <dbReference type="PROSITE" id="PS50894"/>
    </source>
</evidence>
<dbReference type="SMART" id="SM00387">
    <property type="entry name" value="HATPase_c"/>
    <property type="match status" value="1"/>
</dbReference>
<dbReference type="PROSITE" id="PS50109">
    <property type="entry name" value="HIS_KIN"/>
    <property type="match status" value="1"/>
</dbReference>
<dbReference type="InterPro" id="IPR036890">
    <property type="entry name" value="HATPase_C_sf"/>
</dbReference>
<evidence type="ECO:0000256" key="2">
    <source>
        <dbReference type="ARBA" id="ARBA00004651"/>
    </source>
</evidence>
<dbReference type="AlphaFoldDB" id="A0A7X0RP66"/>
<dbReference type="GO" id="GO:0005524">
    <property type="term" value="F:ATP binding"/>
    <property type="evidence" value="ECO:0007669"/>
    <property type="project" value="UniProtKB-KW"/>
</dbReference>
<dbReference type="SUPFAM" id="SSF55785">
    <property type="entry name" value="PYP-like sensor domain (PAS domain)"/>
    <property type="match status" value="1"/>
</dbReference>
<dbReference type="SMART" id="SM00086">
    <property type="entry name" value="PAC"/>
    <property type="match status" value="1"/>
</dbReference>
<evidence type="ECO:0000256" key="16">
    <source>
        <dbReference type="PROSITE-ProRule" id="PRU00110"/>
    </source>
</evidence>
<organism evidence="25 26">
    <name type="scientific">Cohnella nanjingensis</name>
    <dbReference type="NCBI Taxonomy" id="1387779"/>
    <lineage>
        <taxon>Bacteria</taxon>
        <taxon>Bacillati</taxon>
        <taxon>Bacillota</taxon>
        <taxon>Bacilli</taxon>
        <taxon>Bacillales</taxon>
        <taxon>Paenibacillaceae</taxon>
        <taxon>Cohnella</taxon>
    </lineage>
</organism>
<dbReference type="InterPro" id="IPR036641">
    <property type="entry name" value="HPT_dom_sf"/>
</dbReference>
<keyword evidence="10" id="KW-0418">Kinase</keyword>
<evidence type="ECO:0000256" key="6">
    <source>
        <dbReference type="ARBA" id="ARBA00022553"/>
    </source>
</evidence>
<dbReference type="SMART" id="SM00091">
    <property type="entry name" value="PAS"/>
    <property type="match status" value="1"/>
</dbReference>
<dbReference type="Proteomes" id="UP000547209">
    <property type="component" value="Unassembled WGS sequence"/>
</dbReference>
<evidence type="ECO:0000256" key="10">
    <source>
        <dbReference type="ARBA" id="ARBA00022777"/>
    </source>
</evidence>
<evidence type="ECO:0000256" key="5">
    <source>
        <dbReference type="ARBA" id="ARBA00022475"/>
    </source>
</evidence>
<dbReference type="InterPro" id="IPR001789">
    <property type="entry name" value="Sig_transdc_resp-reg_receiver"/>
</dbReference>
<evidence type="ECO:0000256" key="4">
    <source>
        <dbReference type="ARBA" id="ARBA00012438"/>
    </source>
</evidence>
<evidence type="ECO:0000313" key="26">
    <source>
        <dbReference type="Proteomes" id="UP000547209"/>
    </source>
</evidence>
<proteinExistence type="inferred from homology"/>
<dbReference type="CDD" id="cd16922">
    <property type="entry name" value="HATPase_EvgS-ArcB-TorS-like"/>
    <property type="match status" value="1"/>
</dbReference>
<dbReference type="InterPro" id="IPR003661">
    <property type="entry name" value="HisK_dim/P_dom"/>
</dbReference>
<evidence type="ECO:0000256" key="12">
    <source>
        <dbReference type="ARBA" id="ARBA00022989"/>
    </source>
</evidence>
<comment type="subcellular location">
    <subcellularLocation>
        <location evidence="2">Cell membrane</location>
        <topology evidence="2">Multi-pass membrane protein</topology>
    </subcellularLocation>
</comment>
<evidence type="ECO:0000259" key="21">
    <source>
        <dbReference type="PROSITE" id="PS50112"/>
    </source>
</evidence>
<dbReference type="CDD" id="cd00130">
    <property type="entry name" value="PAS"/>
    <property type="match status" value="1"/>
</dbReference>
<dbReference type="SMART" id="SM00448">
    <property type="entry name" value="REC"/>
    <property type="match status" value="2"/>
</dbReference>
<feature type="domain" description="PAC" evidence="22">
    <location>
        <begin position="431"/>
        <end position="483"/>
    </location>
</feature>
<feature type="modified residue" description="Phosphohistidine" evidence="16">
    <location>
        <position position="1054"/>
    </location>
</feature>
<dbReference type="Pfam" id="PF00072">
    <property type="entry name" value="Response_reg"/>
    <property type="match status" value="1"/>
</dbReference>
<evidence type="ECO:0000256" key="7">
    <source>
        <dbReference type="ARBA" id="ARBA00022679"/>
    </source>
</evidence>
<evidence type="ECO:0000256" key="1">
    <source>
        <dbReference type="ARBA" id="ARBA00000085"/>
    </source>
</evidence>
<dbReference type="Pfam" id="PF01627">
    <property type="entry name" value="Hpt"/>
    <property type="match status" value="1"/>
</dbReference>
<feature type="domain" description="Histidine kinase" evidence="19">
    <location>
        <begin position="501"/>
        <end position="722"/>
    </location>
</feature>
<sequence length="1124" mass="124978">MFRSLRFRLWLLLLLTTGATLFLMGWFYYQSAQTTIRDSLLDNASAKVAGHSEALSVWIRARTQQVEMLAAEEAIRYGGEQARQLRLQRALHGDSLYDALSIRDLSGKLLVSDGSSAGTTERWAYPFPLATQTSVSIPFYASREHGPSNLVVAIQVPILNPFGTGESVLCATVRADAILEDSTRFGGNVLDAVSLIDRQGRLVYEPYDGRPWTHAPMDRILRAMSDDWQDHVKSDGVLYIGASIAGTGWSLVAQSATDKLYAPLHRLLLLTIAAGVAAEAALAVLLFLLISPVMNRIKAILRKTEAVAAGHFRVSPLAIDKEDEIGALAVSVNGMVVQLRRLFEPLQAVTNQNDYGIIVADASHTITQFNETAERMLGFAAAEMIGLKTPLAFSDMAELRGKAARLSARTGRRVEPGLPYFHAMLQGKLTYTEDRTYIRKDGTSLPVHLNVSKILDEQGRVTGYVSLFRDITRQKKNQEELLEAKLEAERANEAKSLFLARMSHEIRTPINGIVGFAQLLERTPLTGAQRGYLQKIVSSSEVLLGTVNHILDFSKIEAGKFELEKVSFDLDELFRKLADTLGIFIGAKPVEMIFDVQEDAPTRLMGDPLRLEQVLLNLTNNAVKFTEEGYVHLKVRVTDREPDRVALAFSVSDTGIGIREDQLAQLFRPFVQADGSTSRKYGGSGLGLVIADEMIGLMGGRLAVDSEPGVGSRFSFDLTFPIASNERKSEPCVPLHRSILCIERSGLLQEALASMLRPTWADVAFADSWTGAIETLEKLPEGQTFDYVLFNMEMPDMYGESTWLDLRSAASGAKTIAMTTPLGQNELLRMAEANRPDRSLIKPINRLALRSALAGLEEESRFEQLARLQHELRDEPPAQTRILLVEDHAINQQVACELLTERGFDVGVAADGFEALRMLAEREWDLALMDLQMPGMDGFEATRRLRERHSEWELPVVAMTANVMDDDRRKCYRVGMNDVITKPIQANALYAAVDKWTSLAKAVDWADARERVNGKDNILRQMTQTFRRDYPGFDARLVALIESGDREGAIRLLHTFRGVTGNLSARGLHEAATRLERDLARGAEDASEAAWRAGADRLSEELERVLRAMEWREKADWRASRNSE</sequence>
<dbReference type="InterPro" id="IPR035965">
    <property type="entry name" value="PAS-like_dom_sf"/>
</dbReference>
<protein>
    <recommendedName>
        <fullName evidence="15">Circadian input-output histidine kinase CikA</fullName>
        <ecNumber evidence="4">2.7.13.3</ecNumber>
    </recommendedName>
</protein>
<gene>
    <name evidence="25" type="ORF">H7C19_10655</name>
</gene>
<dbReference type="NCBIfam" id="TIGR00229">
    <property type="entry name" value="sensory_box"/>
    <property type="match status" value="1"/>
</dbReference>
<dbReference type="Pfam" id="PF13426">
    <property type="entry name" value="PAS_9"/>
    <property type="match status" value="1"/>
</dbReference>
<name>A0A7X0RP66_9BACL</name>
<dbReference type="InterPro" id="IPR000014">
    <property type="entry name" value="PAS"/>
</dbReference>
<feature type="modified residue" description="4-aspartylphosphate" evidence="17">
    <location>
        <position position="930"/>
    </location>
</feature>
<dbReference type="PROSITE" id="PS50894">
    <property type="entry name" value="HPT"/>
    <property type="match status" value="1"/>
</dbReference>
<dbReference type="Gene3D" id="3.40.50.2300">
    <property type="match status" value="2"/>
</dbReference>
<dbReference type="InterPro" id="IPR003660">
    <property type="entry name" value="HAMP_dom"/>
</dbReference>
<comment type="caution">
    <text evidence="17">Lacks conserved residue(s) required for the propagation of feature annotation.</text>
</comment>
<dbReference type="InterPro" id="IPR036097">
    <property type="entry name" value="HisK_dim/P_sf"/>
</dbReference>
<dbReference type="Gene3D" id="3.30.450.20">
    <property type="entry name" value="PAS domain"/>
    <property type="match status" value="1"/>
</dbReference>
<evidence type="ECO:0000256" key="11">
    <source>
        <dbReference type="ARBA" id="ARBA00022840"/>
    </source>
</evidence>
<dbReference type="RefSeq" id="WP_185142633.1">
    <property type="nucleotide sequence ID" value="NZ_JACJVP010000017.1"/>
</dbReference>